<dbReference type="AlphaFoldDB" id="A0A1M6B7S8"/>
<keyword evidence="3" id="KW-1185">Reference proteome</keyword>
<evidence type="ECO:0000313" key="2">
    <source>
        <dbReference type="EMBL" id="SHI44791.1"/>
    </source>
</evidence>
<dbReference type="InterPro" id="IPR010718">
    <property type="entry name" value="DUF1294"/>
</dbReference>
<organism evidence="2 3">
    <name type="scientific">Clostridium cavendishii DSM 21758</name>
    <dbReference type="NCBI Taxonomy" id="1121302"/>
    <lineage>
        <taxon>Bacteria</taxon>
        <taxon>Bacillati</taxon>
        <taxon>Bacillota</taxon>
        <taxon>Clostridia</taxon>
        <taxon>Eubacteriales</taxon>
        <taxon>Clostridiaceae</taxon>
        <taxon>Clostridium</taxon>
    </lineage>
</organism>
<dbReference type="EMBL" id="FQZB01000003">
    <property type="protein sequence ID" value="SHI44791.1"/>
    <property type="molecule type" value="Genomic_DNA"/>
</dbReference>
<dbReference type="OrthoDB" id="1698854at2"/>
<proteinExistence type="predicted"/>
<feature type="transmembrane region" description="Helical" evidence="1">
    <location>
        <begin position="6"/>
        <end position="23"/>
    </location>
</feature>
<keyword evidence="1" id="KW-0812">Transmembrane</keyword>
<dbReference type="STRING" id="1121302.SAMN02745163_00278"/>
<dbReference type="Pfam" id="PF06961">
    <property type="entry name" value="DUF1294"/>
    <property type="match status" value="1"/>
</dbReference>
<keyword evidence="1" id="KW-0472">Membrane</keyword>
<dbReference type="RefSeq" id="WP_072984525.1">
    <property type="nucleotide sequence ID" value="NZ_FQZB01000003.1"/>
</dbReference>
<accession>A0A1M6B7S8</accession>
<keyword evidence="1" id="KW-1133">Transmembrane helix</keyword>
<feature type="transmembrane region" description="Helical" evidence="1">
    <location>
        <begin position="65"/>
        <end position="86"/>
    </location>
</feature>
<evidence type="ECO:0000256" key="1">
    <source>
        <dbReference type="SAM" id="Phobius"/>
    </source>
</evidence>
<reference evidence="2 3" key="1">
    <citation type="submission" date="2016-11" db="EMBL/GenBank/DDBJ databases">
        <authorList>
            <person name="Jaros S."/>
            <person name="Januszkiewicz K."/>
            <person name="Wedrychowicz H."/>
        </authorList>
    </citation>
    <scope>NUCLEOTIDE SEQUENCE [LARGE SCALE GENOMIC DNA]</scope>
    <source>
        <strain evidence="2 3">DSM 21758</strain>
    </source>
</reference>
<name>A0A1M6B7S8_9CLOT</name>
<protein>
    <submittedName>
        <fullName evidence="2">Uncharacterized membrane protein YsdA, DUF1294 family</fullName>
    </submittedName>
</protein>
<evidence type="ECO:0000313" key="3">
    <source>
        <dbReference type="Proteomes" id="UP000184310"/>
    </source>
</evidence>
<dbReference type="Proteomes" id="UP000184310">
    <property type="component" value="Unassembled WGS sequence"/>
</dbReference>
<gene>
    <name evidence="2" type="ORF">SAMN02745163_00278</name>
</gene>
<sequence>MLNYFIGYIIIINSYTFYLIYSDKKRARNKKWRIPEKKFFIFSILGGSIGTIASMKIFRHKTKHWYFKYGIPSILIFQILIIYIFYKLKIVLFCV</sequence>